<dbReference type="Proteomes" id="UP001219525">
    <property type="component" value="Unassembled WGS sequence"/>
</dbReference>
<feature type="region of interest" description="Disordered" evidence="5">
    <location>
        <begin position="1"/>
        <end position="20"/>
    </location>
</feature>
<evidence type="ECO:0008006" key="8">
    <source>
        <dbReference type="Google" id="ProtNLM"/>
    </source>
</evidence>
<feature type="compositionally biased region" description="Basic and acidic residues" evidence="5">
    <location>
        <begin position="11"/>
        <end position="20"/>
    </location>
</feature>
<dbReference type="Pfam" id="PF02297">
    <property type="entry name" value="COX6B"/>
    <property type="match status" value="1"/>
</dbReference>
<comment type="function">
    <text evidence="1">Required for the assembly of cytochrome c oxidase.</text>
</comment>
<gene>
    <name evidence="6" type="ORF">GGX14DRAFT_649992</name>
</gene>
<organism evidence="6 7">
    <name type="scientific">Mycena pura</name>
    <dbReference type="NCBI Taxonomy" id="153505"/>
    <lineage>
        <taxon>Eukaryota</taxon>
        <taxon>Fungi</taxon>
        <taxon>Dikarya</taxon>
        <taxon>Basidiomycota</taxon>
        <taxon>Agaricomycotina</taxon>
        <taxon>Agaricomycetes</taxon>
        <taxon>Agaricomycetidae</taxon>
        <taxon>Agaricales</taxon>
        <taxon>Marasmiineae</taxon>
        <taxon>Mycenaceae</taxon>
        <taxon>Mycena</taxon>
    </lineage>
</organism>
<comment type="subcellular location">
    <subcellularLocation>
        <location evidence="2">Mitochondrion intermembrane space</location>
    </subcellularLocation>
</comment>
<dbReference type="Gene3D" id="1.10.287.1130">
    <property type="entry name" value="CytochromE C oxidase copper chaperone"/>
    <property type="match status" value="1"/>
</dbReference>
<dbReference type="PROSITE" id="PS51808">
    <property type="entry name" value="CHCH"/>
    <property type="match status" value="1"/>
</dbReference>
<dbReference type="InterPro" id="IPR051040">
    <property type="entry name" value="COX23"/>
</dbReference>
<dbReference type="SUPFAM" id="SSF47072">
    <property type="entry name" value="Cysteine alpha-hairpin motif"/>
    <property type="match status" value="1"/>
</dbReference>
<protein>
    <recommendedName>
        <fullName evidence="8">CHCH domain-containing protein</fullName>
    </recommendedName>
</protein>
<proteinExistence type="predicted"/>
<evidence type="ECO:0000256" key="3">
    <source>
        <dbReference type="ARBA" id="ARBA00023128"/>
    </source>
</evidence>
<keyword evidence="3" id="KW-0496">Mitochondrion</keyword>
<comment type="caution">
    <text evidence="6">The sequence shown here is derived from an EMBL/GenBank/DDBJ whole genome shotgun (WGS) entry which is preliminary data.</text>
</comment>
<dbReference type="PANTHER" id="PTHR46811">
    <property type="entry name" value="COILED-COIL-HELIX-COILED-COIL-HELIX DOMAIN-CONTAINING PROTEIN 7"/>
    <property type="match status" value="1"/>
</dbReference>
<dbReference type="AlphaFoldDB" id="A0AAD7E2S6"/>
<reference evidence="6" key="1">
    <citation type="submission" date="2023-03" db="EMBL/GenBank/DDBJ databases">
        <title>Massive genome expansion in bonnet fungi (Mycena s.s.) driven by repeated elements and novel gene families across ecological guilds.</title>
        <authorList>
            <consortium name="Lawrence Berkeley National Laboratory"/>
            <person name="Harder C.B."/>
            <person name="Miyauchi S."/>
            <person name="Viragh M."/>
            <person name="Kuo A."/>
            <person name="Thoen E."/>
            <person name="Andreopoulos B."/>
            <person name="Lu D."/>
            <person name="Skrede I."/>
            <person name="Drula E."/>
            <person name="Henrissat B."/>
            <person name="Morin E."/>
            <person name="Kohler A."/>
            <person name="Barry K."/>
            <person name="LaButti K."/>
            <person name="Morin E."/>
            <person name="Salamov A."/>
            <person name="Lipzen A."/>
            <person name="Mereny Z."/>
            <person name="Hegedus B."/>
            <person name="Baldrian P."/>
            <person name="Stursova M."/>
            <person name="Weitz H."/>
            <person name="Taylor A."/>
            <person name="Grigoriev I.V."/>
            <person name="Nagy L.G."/>
            <person name="Martin F."/>
            <person name="Kauserud H."/>
        </authorList>
    </citation>
    <scope>NUCLEOTIDE SEQUENCE</scope>
    <source>
        <strain evidence="6">9144</strain>
    </source>
</reference>
<name>A0AAD7E2S6_9AGAR</name>
<keyword evidence="4" id="KW-1015">Disulfide bond</keyword>
<evidence type="ECO:0000256" key="2">
    <source>
        <dbReference type="ARBA" id="ARBA00004569"/>
    </source>
</evidence>
<dbReference type="PANTHER" id="PTHR46811:SF1">
    <property type="entry name" value="COILED-COIL-HELIX-COILED-COIL-HELIX DOMAIN-CONTAINING PROTEIN 7"/>
    <property type="match status" value="1"/>
</dbReference>
<evidence type="ECO:0000256" key="1">
    <source>
        <dbReference type="ARBA" id="ARBA00003875"/>
    </source>
</evidence>
<accession>A0AAD7E2S6</accession>
<dbReference type="InterPro" id="IPR048280">
    <property type="entry name" value="COX6B-like"/>
</dbReference>
<evidence type="ECO:0000313" key="7">
    <source>
        <dbReference type="Proteomes" id="UP001219525"/>
    </source>
</evidence>
<evidence type="ECO:0000256" key="5">
    <source>
        <dbReference type="SAM" id="MobiDB-lite"/>
    </source>
</evidence>
<dbReference type="InterPro" id="IPR009069">
    <property type="entry name" value="Cys_alpha_HP_mot_SF"/>
</dbReference>
<dbReference type="GO" id="GO:0005758">
    <property type="term" value="C:mitochondrial intermembrane space"/>
    <property type="evidence" value="ECO:0007669"/>
    <property type="project" value="UniProtKB-SubCell"/>
</dbReference>
<sequence length="103" mass="11694">MSSTSESPLPDPHDNVEPLDYKEQFKGREPSKFVEFVQSDSGCTVSDPLTSPCEGASKASLKCMDLNNYDRSACMDYFQAYRDCKAAWIERRRDDRRAGRVSD</sequence>
<evidence type="ECO:0000256" key="4">
    <source>
        <dbReference type="ARBA" id="ARBA00023157"/>
    </source>
</evidence>
<dbReference type="GO" id="GO:0033108">
    <property type="term" value="P:mitochondrial respiratory chain complex assembly"/>
    <property type="evidence" value="ECO:0007669"/>
    <property type="project" value="TreeGrafter"/>
</dbReference>
<evidence type="ECO:0000313" key="6">
    <source>
        <dbReference type="EMBL" id="KAJ7224379.1"/>
    </source>
</evidence>
<dbReference type="EMBL" id="JARJCW010000005">
    <property type="protein sequence ID" value="KAJ7224379.1"/>
    <property type="molecule type" value="Genomic_DNA"/>
</dbReference>
<keyword evidence="7" id="KW-1185">Reference proteome</keyword>